<evidence type="ECO:0000259" key="6">
    <source>
        <dbReference type="PROSITE" id="PS50893"/>
    </source>
</evidence>
<dbReference type="InterPro" id="IPR003593">
    <property type="entry name" value="AAA+_ATPase"/>
</dbReference>
<evidence type="ECO:0000313" key="8">
    <source>
        <dbReference type="Proteomes" id="UP000647172"/>
    </source>
</evidence>
<dbReference type="InterPro" id="IPR003439">
    <property type="entry name" value="ABC_transporter-like_ATP-bd"/>
</dbReference>
<dbReference type="AlphaFoldDB" id="A0A919JI67"/>
<dbReference type="PROSITE" id="PS00211">
    <property type="entry name" value="ABC_TRANSPORTER_1"/>
    <property type="match status" value="2"/>
</dbReference>
<dbReference type="InterPro" id="IPR052156">
    <property type="entry name" value="BCAA_Transport_ATP-bd_LivF"/>
</dbReference>
<evidence type="ECO:0000313" key="7">
    <source>
        <dbReference type="EMBL" id="GIE51494.1"/>
    </source>
</evidence>
<dbReference type="PANTHER" id="PTHR43820">
    <property type="entry name" value="HIGH-AFFINITY BRANCHED-CHAIN AMINO ACID TRANSPORT ATP-BINDING PROTEIN LIVF"/>
    <property type="match status" value="1"/>
</dbReference>
<evidence type="ECO:0000256" key="3">
    <source>
        <dbReference type="ARBA" id="ARBA00022741"/>
    </source>
</evidence>
<evidence type="ECO:0000256" key="2">
    <source>
        <dbReference type="ARBA" id="ARBA00022448"/>
    </source>
</evidence>
<keyword evidence="8" id="KW-1185">Reference proteome</keyword>
<comment type="caution">
    <text evidence="7">The sequence shown here is derived from an EMBL/GenBank/DDBJ whole genome shotgun (WGS) entry which is preliminary data.</text>
</comment>
<dbReference type="EMBL" id="BOMQ01000060">
    <property type="protein sequence ID" value="GIE51494.1"/>
    <property type="molecule type" value="Genomic_DNA"/>
</dbReference>
<dbReference type="CDD" id="cd03219">
    <property type="entry name" value="ABC_Mj1267_LivG_branched"/>
    <property type="match status" value="1"/>
</dbReference>
<keyword evidence="4 7" id="KW-0067">ATP-binding</keyword>
<dbReference type="SUPFAM" id="SSF52540">
    <property type="entry name" value="P-loop containing nucleoside triphosphate hydrolases"/>
    <property type="match status" value="2"/>
</dbReference>
<gene>
    <name evidence="7" type="ORF">Ani05nite_50280</name>
</gene>
<dbReference type="SMART" id="SM00382">
    <property type="entry name" value="AAA"/>
    <property type="match status" value="2"/>
</dbReference>
<feature type="domain" description="ABC transporter" evidence="6">
    <location>
        <begin position="6"/>
        <end position="242"/>
    </location>
</feature>
<dbReference type="GO" id="GO:0016887">
    <property type="term" value="F:ATP hydrolysis activity"/>
    <property type="evidence" value="ECO:0007669"/>
    <property type="project" value="InterPro"/>
</dbReference>
<dbReference type="RefSeq" id="WP_203772099.1">
    <property type="nucleotide sequence ID" value="NZ_BAAAYJ010000099.1"/>
</dbReference>
<keyword evidence="5" id="KW-0029">Amino-acid transport</keyword>
<dbReference type="InterPro" id="IPR027417">
    <property type="entry name" value="P-loop_NTPase"/>
</dbReference>
<comment type="similarity">
    <text evidence="1">Belongs to the ABC transporter superfamily.</text>
</comment>
<dbReference type="PANTHER" id="PTHR43820:SF4">
    <property type="entry name" value="HIGH-AFFINITY BRANCHED-CHAIN AMINO ACID TRANSPORT ATP-BINDING PROTEIN LIVF"/>
    <property type="match status" value="1"/>
</dbReference>
<dbReference type="PROSITE" id="PS50893">
    <property type="entry name" value="ABC_TRANSPORTER_2"/>
    <property type="match status" value="2"/>
</dbReference>
<evidence type="ECO:0000256" key="1">
    <source>
        <dbReference type="ARBA" id="ARBA00005417"/>
    </source>
</evidence>
<keyword evidence="2" id="KW-0813">Transport</keyword>
<dbReference type="GO" id="GO:0015807">
    <property type="term" value="P:L-amino acid transport"/>
    <property type="evidence" value="ECO:0007669"/>
    <property type="project" value="TreeGrafter"/>
</dbReference>
<evidence type="ECO:0000256" key="5">
    <source>
        <dbReference type="ARBA" id="ARBA00022970"/>
    </source>
</evidence>
<dbReference type="GO" id="GO:0005524">
    <property type="term" value="F:ATP binding"/>
    <property type="evidence" value="ECO:0007669"/>
    <property type="project" value="UniProtKB-KW"/>
</dbReference>
<organism evidence="7 8">
    <name type="scientific">Actinoplanes nipponensis</name>
    <dbReference type="NCBI Taxonomy" id="135950"/>
    <lineage>
        <taxon>Bacteria</taxon>
        <taxon>Bacillati</taxon>
        <taxon>Actinomycetota</taxon>
        <taxon>Actinomycetes</taxon>
        <taxon>Micromonosporales</taxon>
        <taxon>Micromonosporaceae</taxon>
        <taxon>Actinoplanes</taxon>
    </lineage>
</organism>
<dbReference type="GO" id="GO:0015658">
    <property type="term" value="F:branched-chain amino acid transmembrane transporter activity"/>
    <property type="evidence" value="ECO:0007669"/>
    <property type="project" value="TreeGrafter"/>
</dbReference>
<reference evidence="7" key="1">
    <citation type="submission" date="2021-01" db="EMBL/GenBank/DDBJ databases">
        <title>Whole genome shotgun sequence of Actinoplanes nipponensis NBRC 14063.</title>
        <authorList>
            <person name="Komaki H."/>
            <person name="Tamura T."/>
        </authorList>
    </citation>
    <scope>NUCLEOTIDE SEQUENCE</scope>
    <source>
        <strain evidence="7">NBRC 14063</strain>
    </source>
</reference>
<dbReference type="Pfam" id="PF00005">
    <property type="entry name" value="ABC_tran"/>
    <property type="match status" value="2"/>
</dbReference>
<name>A0A919JI67_9ACTN</name>
<dbReference type="InterPro" id="IPR017871">
    <property type="entry name" value="ABC_transporter-like_CS"/>
</dbReference>
<feature type="domain" description="ABC transporter" evidence="6">
    <location>
        <begin position="259"/>
        <end position="488"/>
    </location>
</feature>
<sequence length="495" mass="52239">MTTALLHLDQVSRRYGAVTALHPTSLDIPAGARHAIIGPNGAGKSTLLNLIAGSQRPSSGAITFAGRPITTTAAAVRARLGIGRTFQHPAVIGELTAADNIALAVRLHTPRRPAARAAERRRRVEHALSRVHLGTHASTSARSLSYGQQRRLELAMALATEPRLLLLDEPSAGLDPGEIRQLTTILRDLPPEITVILVDHHLALVFDVATTVTVLAAGEHVVTGPADEIRADSRVADAYFAVTAASTPRTPRTGGDAVLTVDKLHAGYHGAPVLTDVSFDVAAGTVHVLLGRNGAGKTTLLNVLAGLHPALPGTSISPVPAQRRQAGDTVTLVPQGRRLWPTLTVAEHLDIAAGIGARRTGLGRRFSHDDVLDLLPALAGKHQRYPAQMSGGEQQMLALARALMLQPRLLLLDEPTEGLAPRVVDQLAQVITRIADDGVAVLLAEQNQHFARTVADRVSVLHAGRVAFSTTDVDEPVTHSRIAEFLGVSTAGTAA</sequence>
<keyword evidence="3" id="KW-0547">Nucleotide-binding</keyword>
<evidence type="ECO:0000256" key="4">
    <source>
        <dbReference type="ARBA" id="ARBA00022840"/>
    </source>
</evidence>
<proteinExistence type="inferred from homology"/>
<protein>
    <submittedName>
        <fullName evidence="7">Branched-chain amino acid ABC transporter ATP-binding protein</fullName>
    </submittedName>
</protein>
<accession>A0A919JI67</accession>
<dbReference type="Gene3D" id="3.40.50.300">
    <property type="entry name" value="P-loop containing nucleotide triphosphate hydrolases"/>
    <property type="match status" value="2"/>
</dbReference>
<dbReference type="Proteomes" id="UP000647172">
    <property type="component" value="Unassembled WGS sequence"/>
</dbReference>